<reference evidence="7 8" key="1">
    <citation type="submission" date="2020-09" db="EMBL/GenBank/DDBJ databases">
        <title>De no assembly of potato wild relative species, Solanum commersonii.</title>
        <authorList>
            <person name="Cho K."/>
        </authorList>
    </citation>
    <scope>NUCLEOTIDE SEQUENCE [LARGE SCALE GENOMIC DNA]</scope>
    <source>
        <strain evidence="7">LZ3.2</strain>
        <tissue evidence="7">Leaf</tissue>
    </source>
</reference>
<feature type="domain" description="NADH:flavin oxidoreductase/NADH oxidase N-terminal" evidence="6">
    <location>
        <begin position="70"/>
        <end position="156"/>
    </location>
</feature>
<sequence>MNSFKRQYKLGQDGRRNKLINVSLYIETPTYAKTLDLPVGYWLGEAPSKVASAIGQPLYTDSFTASMDRISYTRILVETDVSQPLMPFSECLTRGKCTTRASPGFDGVEIHGAHGYLIDQFMKDQVNDRTDQYGGSLENRCRFALEIVEAIVNEIG</sequence>
<dbReference type="InterPro" id="IPR013785">
    <property type="entry name" value="Aldolase_TIM"/>
</dbReference>
<evidence type="ECO:0000256" key="3">
    <source>
        <dbReference type="ARBA" id="ARBA00022630"/>
    </source>
</evidence>
<dbReference type="GO" id="GO:0016491">
    <property type="term" value="F:oxidoreductase activity"/>
    <property type="evidence" value="ECO:0007669"/>
    <property type="project" value="InterPro"/>
</dbReference>
<dbReference type="OrthoDB" id="1915828at2759"/>
<comment type="caution">
    <text evidence="7">The sequence shown here is derived from an EMBL/GenBank/DDBJ whole genome shotgun (WGS) entry which is preliminary data.</text>
</comment>
<evidence type="ECO:0000313" key="8">
    <source>
        <dbReference type="Proteomes" id="UP000824120"/>
    </source>
</evidence>
<dbReference type="InterPro" id="IPR001155">
    <property type="entry name" value="OxRdtase_FMN_N"/>
</dbReference>
<gene>
    <name evidence="7" type="ORF">H5410_019554</name>
</gene>
<dbReference type="EMBL" id="JACXVP010000004">
    <property type="protein sequence ID" value="KAG5608273.1"/>
    <property type="molecule type" value="Genomic_DNA"/>
</dbReference>
<proteinExistence type="inferred from homology"/>
<evidence type="ECO:0000256" key="5">
    <source>
        <dbReference type="ARBA" id="ARBA00022857"/>
    </source>
</evidence>
<comment type="similarity">
    <text evidence="2">Belongs to the NADH:flavin oxidoreductase/NADH oxidase family.</text>
</comment>
<keyword evidence="3" id="KW-0285">Flavoprotein</keyword>
<keyword evidence="8" id="KW-1185">Reference proteome</keyword>
<name>A0A9J5Z5X6_SOLCO</name>
<dbReference type="InterPro" id="IPR045247">
    <property type="entry name" value="Oye-like"/>
</dbReference>
<dbReference type="Pfam" id="PF00724">
    <property type="entry name" value="Oxidored_FMN"/>
    <property type="match status" value="1"/>
</dbReference>
<dbReference type="PANTHER" id="PTHR22893:SF91">
    <property type="entry name" value="NADPH DEHYDROGENASE 2-RELATED"/>
    <property type="match status" value="1"/>
</dbReference>
<organism evidence="7 8">
    <name type="scientific">Solanum commersonii</name>
    <name type="common">Commerson's wild potato</name>
    <name type="synonym">Commerson's nightshade</name>
    <dbReference type="NCBI Taxonomy" id="4109"/>
    <lineage>
        <taxon>Eukaryota</taxon>
        <taxon>Viridiplantae</taxon>
        <taxon>Streptophyta</taxon>
        <taxon>Embryophyta</taxon>
        <taxon>Tracheophyta</taxon>
        <taxon>Spermatophyta</taxon>
        <taxon>Magnoliopsida</taxon>
        <taxon>eudicotyledons</taxon>
        <taxon>Gunneridae</taxon>
        <taxon>Pentapetalae</taxon>
        <taxon>asterids</taxon>
        <taxon>lamiids</taxon>
        <taxon>Solanales</taxon>
        <taxon>Solanaceae</taxon>
        <taxon>Solanoideae</taxon>
        <taxon>Solaneae</taxon>
        <taxon>Solanum</taxon>
    </lineage>
</organism>
<evidence type="ECO:0000313" key="7">
    <source>
        <dbReference type="EMBL" id="KAG5608273.1"/>
    </source>
</evidence>
<protein>
    <recommendedName>
        <fullName evidence="6">NADH:flavin oxidoreductase/NADH oxidase N-terminal domain-containing protein</fullName>
    </recommendedName>
</protein>
<dbReference type="Gene3D" id="3.20.20.70">
    <property type="entry name" value="Aldolase class I"/>
    <property type="match status" value="1"/>
</dbReference>
<evidence type="ECO:0000256" key="2">
    <source>
        <dbReference type="ARBA" id="ARBA00005979"/>
    </source>
</evidence>
<dbReference type="AlphaFoldDB" id="A0A9J5Z5X6"/>
<accession>A0A9J5Z5X6</accession>
<keyword evidence="5" id="KW-0521">NADP</keyword>
<dbReference type="Proteomes" id="UP000824120">
    <property type="component" value="Chromosome 4"/>
</dbReference>
<evidence type="ECO:0000256" key="1">
    <source>
        <dbReference type="ARBA" id="ARBA00001917"/>
    </source>
</evidence>
<dbReference type="GO" id="GO:0010181">
    <property type="term" value="F:FMN binding"/>
    <property type="evidence" value="ECO:0007669"/>
    <property type="project" value="InterPro"/>
</dbReference>
<dbReference type="PANTHER" id="PTHR22893">
    <property type="entry name" value="NADH OXIDOREDUCTASE-RELATED"/>
    <property type="match status" value="1"/>
</dbReference>
<comment type="cofactor">
    <cofactor evidence="1">
        <name>FMN</name>
        <dbReference type="ChEBI" id="CHEBI:58210"/>
    </cofactor>
</comment>
<evidence type="ECO:0000256" key="4">
    <source>
        <dbReference type="ARBA" id="ARBA00022643"/>
    </source>
</evidence>
<keyword evidence="4" id="KW-0288">FMN</keyword>
<dbReference type="SUPFAM" id="SSF51395">
    <property type="entry name" value="FMN-linked oxidoreductases"/>
    <property type="match status" value="1"/>
</dbReference>
<evidence type="ECO:0000259" key="6">
    <source>
        <dbReference type="Pfam" id="PF00724"/>
    </source>
</evidence>